<dbReference type="KEGG" id="scd:Spica_1280"/>
<feature type="transmembrane region" description="Helical" evidence="1">
    <location>
        <begin position="32"/>
        <end position="55"/>
    </location>
</feature>
<gene>
    <name evidence="2" type="ordered locus">Spica_1280</name>
</gene>
<feature type="transmembrane region" description="Helical" evidence="1">
    <location>
        <begin position="129"/>
        <end position="153"/>
    </location>
</feature>
<dbReference type="Proteomes" id="UP000000503">
    <property type="component" value="Chromosome"/>
</dbReference>
<keyword evidence="3" id="KW-1185">Reference proteome</keyword>
<feature type="transmembrane region" description="Helical" evidence="1">
    <location>
        <begin position="67"/>
        <end position="87"/>
    </location>
</feature>
<reference evidence="3" key="1">
    <citation type="journal article" date="2013" name="Stand. Genomic Sci.">
        <title>Genome sequence of the thermophilic fresh-water bacterium Spirochaeta caldaria type strain (H1(T)), reclassification of Spirochaeta caldaria, Spirochaeta stenostrepta, and Spirochaeta zuelzerae in the genus Treponema as Treponema caldaria comb. nov., Treponema stenostrepta comb. nov., and Treponema zuelzerae comb. nov., and emendation of the genus Treponema.</title>
        <authorList>
            <person name="Abt B."/>
            <person name="Goker M."/>
            <person name="Scheuner C."/>
            <person name="Han C."/>
            <person name="Lu M."/>
            <person name="Misra M."/>
            <person name="Lapidus A."/>
            <person name="Nolan M."/>
            <person name="Lucas S."/>
            <person name="Hammon N."/>
            <person name="Deshpande S."/>
            <person name="Cheng J.F."/>
            <person name="Tapia R."/>
            <person name="Goodwin L.A."/>
            <person name="Pitluck S."/>
            <person name="Liolios K."/>
            <person name="Pagani I."/>
            <person name="Ivanova N."/>
            <person name="Mavromatis K."/>
            <person name="Mikhailova N."/>
            <person name="Huntemann M."/>
            <person name="Pati A."/>
            <person name="Chen A."/>
            <person name="Palaniappan K."/>
            <person name="Land M."/>
            <person name="Hauser L."/>
            <person name="Jeffries C.D."/>
            <person name="Rohde M."/>
            <person name="Spring S."/>
            <person name="Gronow S."/>
            <person name="Detter J.C."/>
            <person name="Bristow J."/>
            <person name="Eisen J.A."/>
            <person name="Markowitz V."/>
            <person name="Hugenholtz P."/>
            <person name="Kyrpides N.C."/>
            <person name="Woyke T."/>
            <person name="Klenk H.P."/>
        </authorList>
    </citation>
    <scope>NUCLEOTIDE SEQUENCE</scope>
    <source>
        <strain evidence="3">ATCC 51460 / DSM 7334 / H1</strain>
    </source>
</reference>
<protein>
    <submittedName>
        <fullName evidence="2">Uncharacterized protein</fullName>
    </submittedName>
</protein>
<dbReference type="STRING" id="744872.Spica_1280"/>
<sequence>MDKIESHPFWGKHSPLAQLSYIPFLLGASSRLSIAIMSSAALSWVYMLSSATILVTNRFIPSIFTSFIHVLICSFWSLVFGLIVYFFSPVLFYEMQFPLIFTAVLYIISGIGNSLEVDTLSNAMKKTVIQTLVVSFIILIFALIRETFGFGALSLPTREGISEILTSEISSDLAIRSIAATSGGLMLLGFIIGFYRIIREMLVTYYSQREKN</sequence>
<organism evidence="2 3">
    <name type="scientific">Gracilinema caldarium (strain ATCC 51460 / DSM 7334 / H1)</name>
    <name type="common">Treponema caldarium</name>
    <dbReference type="NCBI Taxonomy" id="744872"/>
    <lineage>
        <taxon>Bacteria</taxon>
        <taxon>Pseudomonadati</taxon>
        <taxon>Spirochaetota</taxon>
        <taxon>Spirochaetia</taxon>
        <taxon>Spirochaetales</taxon>
        <taxon>Breznakiellaceae</taxon>
        <taxon>Gracilinema</taxon>
    </lineage>
</organism>
<dbReference type="eggNOG" id="ENOG5032C3T">
    <property type="taxonomic scope" value="Bacteria"/>
</dbReference>
<accession>F8F1U2</accession>
<dbReference type="EMBL" id="CP002868">
    <property type="protein sequence ID" value="AEJ19426.1"/>
    <property type="molecule type" value="Genomic_DNA"/>
</dbReference>
<evidence type="ECO:0000313" key="3">
    <source>
        <dbReference type="Proteomes" id="UP000000503"/>
    </source>
</evidence>
<dbReference type="RefSeq" id="WP_013968737.1">
    <property type="nucleotide sequence ID" value="NC_015732.1"/>
</dbReference>
<keyword evidence="1" id="KW-0812">Transmembrane</keyword>
<evidence type="ECO:0000313" key="2">
    <source>
        <dbReference type="EMBL" id="AEJ19426.1"/>
    </source>
</evidence>
<keyword evidence="1" id="KW-1133">Transmembrane helix</keyword>
<dbReference type="HOGENOM" id="CLU_1299263_0_0_12"/>
<name>F8F1U2_GRAC1</name>
<proteinExistence type="predicted"/>
<feature type="transmembrane region" description="Helical" evidence="1">
    <location>
        <begin position="99"/>
        <end position="117"/>
    </location>
</feature>
<dbReference type="OrthoDB" id="362310at2"/>
<dbReference type="AlphaFoldDB" id="F8F1U2"/>
<feature type="transmembrane region" description="Helical" evidence="1">
    <location>
        <begin position="173"/>
        <end position="198"/>
    </location>
</feature>
<keyword evidence="1" id="KW-0472">Membrane</keyword>
<evidence type="ECO:0000256" key="1">
    <source>
        <dbReference type="SAM" id="Phobius"/>
    </source>
</evidence>